<keyword evidence="3" id="KW-0862">Zinc</keyword>
<organism evidence="5 6">
    <name type="scientific">Pyricularia oryzae</name>
    <name type="common">Rice blast fungus</name>
    <name type="synonym">Magnaporthe oryzae</name>
    <dbReference type="NCBI Taxonomy" id="318829"/>
    <lineage>
        <taxon>Eukaryota</taxon>
        <taxon>Fungi</taxon>
        <taxon>Dikarya</taxon>
        <taxon>Ascomycota</taxon>
        <taxon>Pezizomycotina</taxon>
        <taxon>Sordariomycetes</taxon>
        <taxon>Sordariomycetidae</taxon>
        <taxon>Magnaporthales</taxon>
        <taxon>Pyriculariaceae</taxon>
        <taxon>Pyricularia</taxon>
    </lineage>
</organism>
<evidence type="ECO:0000256" key="1">
    <source>
        <dbReference type="ARBA" id="ARBA00022723"/>
    </source>
</evidence>
<dbReference type="GO" id="GO:0000978">
    <property type="term" value="F:RNA polymerase II cis-regulatory region sequence-specific DNA binding"/>
    <property type="evidence" value="ECO:0007669"/>
    <property type="project" value="TreeGrafter"/>
</dbReference>
<dbReference type="GO" id="GO:0008270">
    <property type="term" value="F:zinc ion binding"/>
    <property type="evidence" value="ECO:0007669"/>
    <property type="project" value="UniProtKB-KW"/>
</dbReference>
<dbReference type="PROSITE" id="PS50157">
    <property type="entry name" value="ZINC_FINGER_C2H2_2"/>
    <property type="match status" value="2"/>
</dbReference>
<dbReference type="OMA" id="PDMEERI"/>
<feature type="region of interest" description="Disordered" evidence="4">
    <location>
        <begin position="378"/>
        <end position="469"/>
    </location>
</feature>
<evidence type="ECO:0000256" key="3">
    <source>
        <dbReference type="ARBA" id="ARBA00022833"/>
    </source>
</evidence>
<evidence type="ECO:0000313" key="6">
    <source>
        <dbReference type="Proteomes" id="UP000294847"/>
    </source>
</evidence>
<dbReference type="Proteomes" id="UP000294847">
    <property type="component" value="Chromosome 6"/>
</dbReference>
<feature type="compositionally biased region" description="Basic and acidic residues" evidence="4">
    <location>
        <begin position="396"/>
        <end position="414"/>
    </location>
</feature>
<keyword evidence="2" id="KW-0863">Zinc-finger</keyword>
<dbReference type="SMART" id="SM00355">
    <property type="entry name" value="ZnF_C2H2"/>
    <property type="match status" value="2"/>
</dbReference>
<dbReference type="VEuPathDB" id="FungiDB:M_BR32_EuGene_00126301"/>
<dbReference type="Gene3D" id="3.30.160.60">
    <property type="entry name" value="Classic Zinc Finger"/>
    <property type="match status" value="3"/>
</dbReference>
<dbReference type="EMBL" id="CP034209">
    <property type="protein sequence ID" value="QBZ64379.1"/>
    <property type="molecule type" value="Genomic_DNA"/>
</dbReference>
<accession>A0A4P7NQ46</accession>
<feature type="compositionally biased region" description="Basic residues" evidence="4">
    <location>
        <begin position="386"/>
        <end position="395"/>
    </location>
</feature>
<feature type="compositionally biased region" description="Basic and acidic residues" evidence="4">
    <location>
        <begin position="458"/>
        <end position="469"/>
    </location>
</feature>
<dbReference type="Pfam" id="PF00096">
    <property type="entry name" value="zf-C2H2"/>
    <property type="match status" value="2"/>
</dbReference>
<proteinExistence type="predicted"/>
<reference evidence="5 6" key="1">
    <citation type="journal article" date="2019" name="Mol. Biol. Evol.">
        <title>Blast fungal genomes show frequent chromosomal changes, gene gains and losses, and effector gene turnover.</title>
        <authorList>
            <person name="Gomez Luciano L.B."/>
            <person name="Jason Tsai I."/>
            <person name="Chuma I."/>
            <person name="Tosa Y."/>
            <person name="Chen Y.H."/>
            <person name="Li J.Y."/>
            <person name="Li M.Y."/>
            <person name="Jade Lu M.Y."/>
            <person name="Nakayashiki H."/>
            <person name="Li W.H."/>
        </authorList>
    </citation>
    <scope>NUCLEOTIDE SEQUENCE [LARGE SCALE GENOMIC DNA]</scope>
    <source>
        <strain evidence="5">MZ5-1-6</strain>
    </source>
</reference>
<dbReference type="PANTHER" id="PTHR23235:SF120">
    <property type="entry name" value="KRUPPEL-LIKE FACTOR 15"/>
    <property type="match status" value="1"/>
</dbReference>
<dbReference type="PROSITE" id="PS00028">
    <property type="entry name" value="ZINC_FINGER_C2H2_1"/>
    <property type="match status" value="2"/>
</dbReference>
<dbReference type="SMR" id="A0A4P7NQ46"/>
<evidence type="ECO:0000313" key="5">
    <source>
        <dbReference type="EMBL" id="QBZ64379.1"/>
    </source>
</evidence>
<dbReference type="AlphaFoldDB" id="A0A4P7NQ46"/>
<evidence type="ECO:0000256" key="2">
    <source>
        <dbReference type="ARBA" id="ARBA00022771"/>
    </source>
</evidence>
<dbReference type="PANTHER" id="PTHR23235">
    <property type="entry name" value="KRUEPPEL-LIKE TRANSCRIPTION FACTOR"/>
    <property type="match status" value="1"/>
</dbReference>
<protein>
    <submittedName>
        <fullName evidence="5">Uncharacterized protein</fullName>
    </submittedName>
</protein>
<sequence>MFKYIKSPKMSEYYHPLSEFTDVDPNQVIDMYNLHHHGPSSSTSNGQEQNVWALDAMWPTSLMGNLTSSSLNGAEHGLFDNSSSSSVPPMFTPTSDADLPLLTPSLTPDLAPSDEFVCPLTDVTEPTKGSPDGAPLVSSLGPPLVSPLGPPLPSASYQMPVMSTVPPPITTDCQSSGPNSLAFPYSSSVLNMNASLTSPTSTNGFRSSPISNNFSYHSSSSGYQSAGSPGYQSSMDSYSTPLRKRGHQRNMSEASAVSAASIAHLDFDKLKRDTGISSDTVQAYITGPDTSTGKWTCTYPDCGKMFGRKENVKSHVQTHLNDRPYNCPNCNKCFVRSHDLKRHAKIHTLVKAYACPCGKEFSRQDALTRHRGRGMCIGGLPGAVRKQGKRGRPRKARPDMEERIDKAARTRQNDAVRSSQEVEGEEFNISDYVENPFTPTSPEEDMFAPDGQLNSDWLNHDLKRQSTGG</sequence>
<dbReference type="FunFam" id="3.30.160.60:FF:002343">
    <property type="entry name" value="Zinc finger protein 33A"/>
    <property type="match status" value="1"/>
</dbReference>
<dbReference type="GO" id="GO:0000981">
    <property type="term" value="F:DNA-binding transcription factor activity, RNA polymerase II-specific"/>
    <property type="evidence" value="ECO:0007669"/>
    <property type="project" value="TreeGrafter"/>
</dbReference>
<feature type="region of interest" description="Disordered" evidence="4">
    <location>
        <begin position="217"/>
        <end position="250"/>
    </location>
</feature>
<dbReference type="SUPFAM" id="SSF57667">
    <property type="entry name" value="beta-beta-alpha zinc fingers"/>
    <property type="match status" value="2"/>
</dbReference>
<feature type="compositionally biased region" description="Low complexity" evidence="4">
    <location>
        <begin position="217"/>
        <end position="234"/>
    </location>
</feature>
<keyword evidence="1" id="KW-0479">Metal-binding</keyword>
<gene>
    <name evidence="5" type="ORF">PoMZ_06075</name>
</gene>
<evidence type="ECO:0000256" key="4">
    <source>
        <dbReference type="SAM" id="MobiDB-lite"/>
    </source>
</evidence>
<name>A0A4P7NQ46_PYROR</name>
<dbReference type="InterPro" id="IPR013087">
    <property type="entry name" value="Znf_C2H2_type"/>
</dbReference>
<dbReference type="InterPro" id="IPR036236">
    <property type="entry name" value="Znf_C2H2_sf"/>
</dbReference>